<dbReference type="OMA" id="KDLHAPF"/>
<gene>
    <name evidence="6" type="ORF">C0Q70_20257</name>
</gene>
<dbReference type="Proteomes" id="UP000245119">
    <property type="component" value="Linkage Group LG13"/>
</dbReference>
<evidence type="ECO:0000313" key="7">
    <source>
        <dbReference type="Proteomes" id="UP000245119"/>
    </source>
</evidence>
<comment type="subunit">
    <text evidence="4">Component of the RNA polymerase III (Pol III) complex.</text>
</comment>
<evidence type="ECO:0000256" key="1">
    <source>
        <dbReference type="ARBA" id="ARBA00004123"/>
    </source>
</evidence>
<comment type="function">
    <text evidence="4">DNA-dependent RNA polymerase catalyzes the transcription of DNA into RNA using the four ribonucleoside triphosphates as substrates. Specific peripheric component of RNA polymerase III which synthesizes small RNAs, such as 5S rRNA and tRNAs.</text>
</comment>
<evidence type="ECO:0000256" key="4">
    <source>
        <dbReference type="PIRNR" id="PIRNR000777"/>
    </source>
</evidence>
<keyword evidence="7" id="KW-1185">Reference proteome</keyword>
<keyword evidence="3 4" id="KW-0539">Nucleus</keyword>
<dbReference type="InterPro" id="IPR024661">
    <property type="entry name" value="RNA_pol_III_Rpc31"/>
</dbReference>
<feature type="compositionally biased region" description="Acidic residues" evidence="5">
    <location>
        <begin position="169"/>
        <end position="194"/>
    </location>
</feature>
<dbReference type="EMBL" id="PZQS01000013">
    <property type="protein sequence ID" value="PVD19766.1"/>
    <property type="molecule type" value="Genomic_DNA"/>
</dbReference>
<evidence type="ECO:0000256" key="3">
    <source>
        <dbReference type="ARBA" id="ARBA00023242"/>
    </source>
</evidence>
<evidence type="ECO:0000256" key="5">
    <source>
        <dbReference type="SAM" id="MobiDB-lite"/>
    </source>
</evidence>
<organism evidence="6 7">
    <name type="scientific">Pomacea canaliculata</name>
    <name type="common">Golden apple snail</name>
    <dbReference type="NCBI Taxonomy" id="400727"/>
    <lineage>
        <taxon>Eukaryota</taxon>
        <taxon>Metazoa</taxon>
        <taxon>Spiralia</taxon>
        <taxon>Lophotrochozoa</taxon>
        <taxon>Mollusca</taxon>
        <taxon>Gastropoda</taxon>
        <taxon>Caenogastropoda</taxon>
        <taxon>Architaenioglossa</taxon>
        <taxon>Ampullarioidea</taxon>
        <taxon>Ampullariidae</taxon>
        <taxon>Pomacea</taxon>
    </lineage>
</organism>
<protein>
    <recommendedName>
        <fullName evidence="4">DNA-directed RNA polymerase III subunit</fullName>
    </recommendedName>
</protein>
<name>A0A2T7NF25_POMCA</name>
<dbReference type="PANTHER" id="PTHR15367:SF2">
    <property type="entry name" value="DNA-DIRECTED RNA POLYMERASE III SUBUNIT"/>
    <property type="match status" value="1"/>
</dbReference>
<dbReference type="GO" id="GO:0006383">
    <property type="term" value="P:transcription by RNA polymerase III"/>
    <property type="evidence" value="ECO:0007669"/>
    <property type="project" value="UniProtKB-UniRule"/>
</dbReference>
<dbReference type="Pfam" id="PF11705">
    <property type="entry name" value="RNA_pol_3_Rpc31"/>
    <property type="match status" value="1"/>
</dbReference>
<dbReference type="PIRSF" id="PIRSF000777">
    <property type="entry name" value="RNA_polIII_C31"/>
    <property type="match status" value="1"/>
</dbReference>
<dbReference type="PANTHER" id="PTHR15367">
    <property type="entry name" value="DNA-DIRECTED RNA POLYMERASE III"/>
    <property type="match status" value="1"/>
</dbReference>
<feature type="compositionally biased region" description="Acidic residues" evidence="5">
    <location>
        <begin position="207"/>
        <end position="219"/>
    </location>
</feature>
<proteinExistence type="inferred from homology"/>
<dbReference type="OrthoDB" id="5377312at2759"/>
<comment type="caution">
    <text evidence="6">The sequence shown here is derived from an EMBL/GenBank/DDBJ whole genome shotgun (WGS) entry which is preliminary data.</text>
</comment>
<feature type="region of interest" description="Disordered" evidence="5">
    <location>
        <begin position="151"/>
        <end position="219"/>
    </location>
</feature>
<evidence type="ECO:0000256" key="2">
    <source>
        <dbReference type="ARBA" id="ARBA00008352"/>
    </source>
</evidence>
<sequence>MAARGRGRGRGLSFSVDTLGFGRGETLPAAIQQPPPLYPLLLYKPVPLQKGEDYDYLLALKQDFRTTIRRSPFYLTLVEKKQDIERYSDKYQLGQQDVQGNWTPNWQRFPAELREKRVRKHKTLKAATPIARKDRNVKEIVQKVLETLEKAPVEETAEKEQVDTKGEEEKQDEDEEEEEAEEEYDEEELEEETDYNMTYFDNGEGYGGEDEDEDDEGVY</sequence>
<accession>A0A2T7NF25</accession>
<dbReference type="STRING" id="400727.A0A2T7NF25"/>
<evidence type="ECO:0000313" key="6">
    <source>
        <dbReference type="EMBL" id="PVD19766.1"/>
    </source>
</evidence>
<feature type="compositionally biased region" description="Basic and acidic residues" evidence="5">
    <location>
        <begin position="151"/>
        <end position="168"/>
    </location>
</feature>
<comment type="subcellular location">
    <subcellularLocation>
        <location evidence="1 4">Nucleus</location>
    </subcellularLocation>
</comment>
<comment type="similarity">
    <text evidence="2 4">Belongs to the eukaryotic RPC7 RNA polymerase subunit family.</text>
</comment>
<dbReference type="GO" id="GO:0005666">
    <property type="term" value="C:RNA polymerase III complex"/>
    <property type="evidence" value="ECO:0007669"/>
    <property type="project" value="UniProtKB-UniRule"/>
</dbReference>
<dbReference type="AlphaFoldDB" id="A0A2T7NF25"/>
<reference evidence="6 7" key="1">
    <citation type="submission" date="2018-04" db="EMBL/GenBank/DDBJ databases">
        <title>The genome of golden apple snail Pomacea canaliculata provides insight into stress tolerance and invasive adaptation.</title>
        <authorList>
            <person name="Liu C."/>
            <person name="Liu B."/>
            <person name="Ren Y."/>
            <person name="Zhang Y."/>
            <person name="Wang H."/>
            <person name="Li S."/>
            <person name="Jiang F."/>
            <person name="Yin L."/>
            <person name="Zhang G."/>
            <person name="Qian W."/>
            <person name="Fan W."/>
        </authorList>
    </citation>
    <scope>NUCLEOTIDE SEQUENCE [LARGE SCALE GENOMIC DNA]</scope>
    <source>
        <strain evidence="6">SZHN2017</strain>
        <tissue evidence="6">Muscle</tissue>
    </source>
</reference>